<gene>
    <name evidence="2" type="ORF">H6H03_19795</name>
</gene>
<organism evidence="2 3">
    <name type="scientific">Nostoc paludosum FACHB-159</name>
    <dbReference type="NCBI Taxonomy" id="2692908"/>
    <lineage>
        <taxon>Bacteria</taxon>
        <taxon>Bacillati</taxon>
        <taxon>Cyanobacteriota</taxon>
        <taxon>Cyanophyceae</taxon>
        <taxon>Nostocales</taxon>
        <taxon>Nostocaceae</taxon>
        <taxon>Nostoc</taxon>
    </lineage>
</organism>
<dbReference type="InterPro" id="IPR011083">
    <property type="entry name" value="Phage_tail_collar_dom"/>
</dbReference>
<sequence length="171" mass="17953">MNNFIGEIRMFAGDFAPRGWAFCNGQLLPIQQNPALFSLLGITYGGNGTTNFALPNLQGQIPIHAGQGPGLSSYVLGQSGGITAFSLLTSEIPSHTHTLQATGGGADRGDPTEAMFASARTEVYGPQVSSPAKMHPAALTQTGENQPHNNLQPYLVVNFIIALQGVYPSIG</sequence>
<accession>A0ABR8KB94</accession>
<dbReference type="SUPFAM" id="SSF88874">
    <property type="entry name" value="Receptor-binding domain of short tail fibre protein gp12"/>
    <property type="match status" value="1"/>
</dbReference>
<dbReference type="EMBL" id="JACJTU010000018">
    <property type="protein sequence ID" value="MBD2736106.1"/>
    <property type="molecule type" value="Genomic_DNA"/>
</dbReference>
<proteinExistence type="predicted"/>
<feature type="domain" description="Phage tail collar" evidence="1">
    <location>
        <begin position="6"/>
        <end position="62"/>
    </location>
</feature>
<evidence type="ECO:0000259" key="1">
    <source>
        <dbReference type="Pfam" id="PF07484"/>
    </source>
</evidence>
<dbReference type="Gene3D" id="3.90.1340.10">
    <property type="entry name" value="Phage tail collar domain"/>
    <property type="match status" value="1"/>
</dbReference>
<reference evidence="2 3" key="1">
    <citation type="journal article" date="2020" name="ISME J.">
        <title>Comparative genomics reveals insights into cyanobacterial evolution and habitat adaptation.</title>
        <authorList>
            <person name="Chen M.Y."/>
            <person name="Teng W.K."/>
            <person name="Zhao L."/>
            <person name="Hu C.X."/>
            <person name="Zhou Y.K."/>
            <person name="Han B.P."/>
            <person name="Song L.R."/>
            <person name="Shu W.S."/>
        </authorList>
    </citation>
    <scope>NUCLEOTIDE SEQUENCE [LARGE SCALE GENOMIC DNA]</scope>
    <source>
        <strain evidence="2 3">FACHB-159</strain>
    </source>
</reference>
<name>A0ABR8KB94_9NOSO</name>
<dbReference type="Proteomes" id="UP000637383">
    <property type="component" value="Unassembled WGS sequence"/>
</dbReference>
<evidence type="ECO:0000313" key="3">
    <source>
        <dbReference type="Proteomes" id="UP000637383"/>
    </source>
</evidence>
<dbReference type="RefSeq" id="WP_190956751.1">
    <property type="nucleotide sequence ID" value="NZ_JACJTU010000018.1"/>
</dbReference>
<protein>
    <submittedName>
        <fullName evidence="2">Phage tail protein</fullName>
    </submittedName>
</protein>
<dbReference type="InterPro" id="IPR037053">
    <property type="entry name" value="Phage_tail_collar_dom_sf"/>
</dbReference>
<dbReference type="Pfam" id="PF07484">
    <property type="entry name" value="Collar"/>
    <property type="match status" value="1"/>
</dbReference>
<comment type="caution">
    <text evidence="2">The sequence shown here is derived from an EMBL/GenBank/DDBJ whole genome shotgun (WGS) entry which is preliminary data.</text>
</comment>
<evidence type="ECO:0000313" key="2">
    <source>
        <dbReference type="EMBL" id="MBD2736106.1"/>
    </source>
</evidence>
<keyword evidence="3" id="KW-1185">Reference proteome</keyword>